<gene>
    <name evidence="4" type="ORF">PENCOP_c013G06870</name>
</gene>
<dbReference type="SUPFAM" id="SSF48403">
    <property type="entry name" value="Ankyrin repeat"/>
    <property type="match status" value="1"/>
</dbReference>
<dbReference type="PANTHER" id="PTHR24198:SF165">
    <property type="entry name" value="ANKYRIN REPEAT-CONTAINING PROTEIN-RELATED"/>
    <property type="match status" value="1"/>
</dbReference>
<evidence type="ECO:0000313" key="4">
    <source>
        <dbReference type="EMBL" id="OQE35428.1"/>
    </source>
</evidence>
<accession>A0A1V6UAC3</accession>
<organism evidence="4 5">
    <name type="scientific">Penicillium coprophilum</name>
    <dbReference type="NCBI Taxonomy" id="36646"/>
    <lineage>
        <taxon>Eukaryota</taxon>
        <taxon>Fungi</taxon>
        <taxon>Dikarya</taxon>
        <taxon>Ascomycota</taxon>
        <taxon>Pezizomycotina</taxon>
        <taxon>Eurotiomycetes</taxon>
        <taxon>Eurotiomycetidae</taxon>
        <taxon>Eurotiales</taxon>
        <taxon>Aspergillaceae</taxon>
        <taxon>Penicillium</taxon>
    </lineage>
</organism>
<feature type="repeat" description="ANK" evidence="3">
    <location>
        <begin position="367"/>
        <end position="399"/>
    </location>
</feature>
<dbReference type="AlphaFoldDB" id="A0A1V6UAC3"/>
<dbReference type="Pfam" id="PF12796">
    <property type="entry name" value="Ank_2"/>
    <property type="match status" value="1"/>
</dbReference>
<dbReference type="PROSITE" id="PS50088">
    <property type="entry name" value="ANK_REPEAT"/>
    <property type="match status" value="1"/>
</dbReference>
<dbReference type="Gene3D" id="1.25.40.20">
    <property type="entry name" value="Ankyrin repeat-containing domain"/>
    <property type="match status" value="1"/>
</dbReference>
<protein>
    <submittedName>
        <fullName evidence="4">Uncharacterized protein</fullName>
    </submittedName>
</protein>
<dbReference type="PROSITE" id="PS50297">
    <property type="entry name" value="ANK_REP_REGION"/>
    <property type="match status" value="1"/>
</dbReference>
<evidence type="ECO:0000256" key="1">
    <source>
        <dbReference type="ARBA" id="ARBA00022737"/>
    </source>
</evidence>
<evidence type="ECO:0000313" key="5">
    <source>
        <dbReference type="Proteomes" id="UP000191500"/>
    </source>
</evidence>
<keyword evidence="5" id="KW-1185">Reference proteome</keyword>
<dbReference type="STRING" id="36646.A0A1V6UAC3"/>
<keyword evidence="2 3" id="KW-0040">ANK repeat</keyword>
<dbReference type="Proteomes" id="UP000191500">
    <property type="component" value="Unassembled WGS sequence"/>
</dbReference>
<dbReference type="InterPro" id="IPR036770">
    <property type="entry name" value="Ankyrin_rpt-contain_sf"/>
</dbReference>
<comment type="caution">
    <text evidence="4">The sequence shown here is derived from an EMBL/GenBank/DDBJ whole genome shotgun (WGS) entry which is preliminary data.</text>
</comment>
<sequence length="475" mass="54156">MRVPLEILELILQQAVECLSYQDTLRLRLVNSLFDRALWPASAHLQNEKSVFKSWHTFPYKRKYLWYLIEEHYTRPCTFSYLIQGIIELPRVACMSLREQHNIVDKMIDAMIHSVHGPEALYGLHRPEDGTPQQKCYYTSTGRRDSAESTLIAGLIVSAIYRGDHVGLRDLLDRCDYSGLWNQNLGLVPVDLAYRGGTREVIRTLVEHGCVTTYTGKTAWSYDNTCGLAVAARHGDKELLETWVTLLNERAARHEQNIYSELRTAVLGALRIGKIEMAAVLERYLDWTWSDMNMLWFQCLNGAIKDGMLDVVQWLLSREGPSLARQSTQWHKAPLFIALQDCPFQKRPAMVELLLDHGANPDGGVGVSHTPLHIAIKNGEEEVAILLLHRGADPNVVGRRGPPLHMATQWRYPRLVRCLLKHNARRNYQFRGKKYVVSQDAKVVGNIMLLLGELGLEAEPVQQEEYYVLGQKCTS</sequence>
<dbReference type="InterPro" id="IPR002110">
    <property type="entry name" value="Ankyrin_rpt"/>
</dbReference>
<keyword evidence="1" id="KW-0677">Repeat</keyword>
<reference evidence="5" key="1">
    <citation type="journal article" date="2017" name="Nat. Microbiol.">
        <title>Global analysis of biosynthetic gene clusters reveals vast potential of secondary metabolite production in Penicillium species.</title>
        <authorList>
            <person name="Nielsen J.C."/>
            <person name="Grijseels S."/>
            <person name="Prigent S."/>
            <person name="Ji B."/>
            <person name="Dainat J."/>
            <person name="Nielsen K.F."/>
            <person name="Frisvad J.C."/>
            <person name="Workman M."/>
            <person name="Nielsen J."/>
        </authorList>
    </citation>
    <scope>NUCLEOTIDE SEQUENCE [LARGE SCALE GENOMIC DNA]</scope>
    <source>
        <strain evidence="5">IBT 31321</strain>
    </source>
</reference>
<dbReference type="PANTHER" id="PTHR24198">
    <property type="entry name" value="ANKYRIN REPEAT AND PROTEIN KINASE DOMAIN-CONTAINING PROTEIN"/>
    <property type="match status" value="1"/>
</dbReference>
<evidence type="ECO:0000256" key="3">
    <source>
        <dbReference type="PROSITE-ProRule" id="PRU00023"/>
    </source>
</evidence>
<name>A0A1V6UAC3_9EURO</name>
<dbReference type="EMBL" id="MDDG01000013">
    <property type="protein sequence ID" value="OQE35428.1"/>
    <property type="molecule type" value="Genomic_DNA"/>
</dbReference>
<evidence type="ECO:0000256" key="2">
    <source>
        <dbReference type="ARBA" id="ARBA00023043"/>
    </source>
</evidence>
<proteinExistence type="predicted"/>
<dbReference type="SMART" id="SM00248">
    <property type="entry name" value="ANK"/>
    <property type="match status" value="5"/>
</dbReference>